<protein>
    <recommendedName>
        <fullName evidence="3">Tubby C-terminal domain-containing protein</fullName>
    </recommendedName>
</protein>
<dbReference type="Pfam" id="PF01167">
    <property type="entry name" value="Tub"/>
    <property type="match status" value="1"/>
</dbReference>
<evidence type="ECO:0000259" key="3">
    <source>
        <dbReference type="Pfam" id="PF01167"/>
    </source>
</evidence>
<dbReference type="OrthoDB" id="8775810at2759"/>
<name>A0A0G4EAH7_VITBC</name>
<feature type="region of interest" description="Disordered" evidence="2">
    <location>
        <begin position="28"/>
        <end position="88"/>
    </location>
</feature>
<accession>A0A0G4EAH7</accession>
<evidence type="ECO:0000313" key="4">
    <source>
        <dbReference type="EMBL" id="CEL92258.1"/>
    </source>
</evidence>
<dbReference type="Proteomes" id="UP000041254">
    <property type="component" value="Unassembled WGS sequence"/>
</dbReference>
<dbReference type="OMA" id="MTILMHT"/>
<evidence type="ECO:0000256" key="2">
    <source>
        <dbReference type="SAM" id="MobiDB-lite"/>
    </source>
</evidence>
<proteinExistence type="inferred from homology"/>
<feature type="compositionally biased region" description="Basic and acidic residues" evidence="2">
    <location>
        <begin position="63"/>
        <end position="77"/>
    </location>
</feature>
<evidence type="ECO:0000313" key="5">
    <source>
        <dbReference type="Proteomes" id="UP000041254"/>
    </source>
</evidence>
<dbReference type="PRINTS" id="PR01573">
    <property type="entry name" value="SUPERTUBBY"/>
</dbReference>
<dbReference type="PANTHER" id="PTHR16517:SF7">
    <property type="entry name" value="PROTEIN KING TUBBY"/>
    <property type="match status" value="1"/>
</dbReference>
<dbReference type="SUPFAM" id="SSF54518">
    <property type="entry name" value="Tubby C-terminal domain-like"/>
    <property type="match status" value="1"/>
</dbReference>
<dbReference type="PANTHER" id="PTHR16517">
    <property type="entry name" value="TUBBY-RELATED"/>
    <property type="match status" value="1"/>
</dbReference>
<evidence type="ECO:0000256" key="1">
    <source>
        <dbReference type="ARBA" id="ARBA00007129"/>
    </source>
</evidence>
<sequence length="377" mass="41828">MHTRFALHGGCSLQAVESVLTHDAPHCAGSDECDDDERSELGGEGEVAVGDDARAHAASQFSIDDKGEGEGERDNGRRPSRTYASEDAAVMEARRRSLAEKMKHSGITDVFDPTPIERAPSCPFETAVRTATDLRPLLLNPPAKGGMVECQIVREKGGLNKLFPKYTLQTEKGIFLMRSQKRKHNKTSNYWVWMGYEDPTKDSPNFLGKLRANFIGSEYTLFGDGDGSPSSRSASFSSSQSASARTALSGVSASNVLSGGTDQNIQQQLQLQQQEQTSHLWGRRPRGPRQMQVVIPMVHTSNERWVCRPANHEEEGLLSYLKVGDTTHVLTFQNKQPKWNEHIGAFVLNFNKRVTQASVKNFQLVANDDRKRDTHTL</sequence>
<organism evidence="4 5">
    <name type="scientific">Vitrella brassicaformis (strain CCMP3155)</name>
    <dbReference type="NCBI Taxonomy" id="1169540"/>
    <lineage>
        <taxon>Eukaryota</taxon>
        <taxon>Sar</taxon>
        <taxon>Alveolata</taxon>
        <taxon>Colpodellida</taxon>
        <taxon>Vitrellaceae</taxon>
        <taxon>Vitrella</taxon>
    </lineage>
</organism>
<reference evidence="4 5" key="1">
    <citation type="submission" date="2014-11" db="EMBL/GenBank/DDBJ databases">
        <authorList>
            <person name="Zhu J."/>
            <person name="Qi W."/>
            <person name="Song R."/>
        </authorList>
    </citation>
    <scope>NUCLEOTIDE SEQUENCE [LARGE SCALE GENOMIC DNA]</scope>
</reference>
<dbReference type="InterPro" id="IPR000007">
    <property type="entry name" value="Tubby_C"/>
</dbReference>
<keyword evidence="5" id="KW-1185">Reference proteome</keyword>
<dbReference type="EMBL" id="CDMY01000061">
    <property type="protein sequence ID" value="CEL92258.1"/>
    <property type="molecule type" value="Genomic_DNA"/>
</dbReference>
<gene>
    <name evidence="4" type="ORF">Vbra_10984</name>
</gene>
<dbReference type="InterPro" id="IPR025659">
    <property type="entry name" value="Tubby-like_C"/>
</dbReference>
<dbReference type="VEuPathDB" id="CryptoDB:Vbra_10984"/>
<dbReference type="STRING" id="1169540.A0A0G4EAH7"/>
<comment type="similarity">
    <text evidence="1">Belongs to the TUB family.</text>
</comment>
<dbReference type="InParanoid" id="A0A0G4EAH7"/>
<dbReference type="AlphaFoldDB" id="A0A0G4EAH7"/>
<feature type="domain" description="Tubby C-terminal" evidence="3">
    <location>
        <begin position="139"/>
        <end position="371"/>
    </location>
</feature>
<dbReference type="Gene3D" id="3.20.90.10">
    <property type="entry name" value="Tubby Protein, Chain A"/>
    <property type="match status" value="1"/>
</dbReference>